<dbReference type="EMBL" id="AP019376">
    <property type="protein sequence ID" value="BBH89242.1"/>
    <property type="molecule type" value="Genomic_DNA"/>
</dbReference>
<evidence type="ECO:0000256" key="5">
    <source>
        <dbReference type="ARBA" id="ARBA00023235"/>
    </source>
</evidence>
<comment type="catalytic activity">
    <reaction evidence="1 7">
        <text>L-glutamate = D-glutamate</text>
        <dbReference type="Rhea" id="RHEA:12813"/>
        <dbReference type="ChEBI" id="CHEBI:29985"/>
        <dbReference type="ChEBI" id="CHEBI:29986"/>
        <dbReference type="EC" id="5.1.1.3"/>
    </reaction>
</comment>
<sequence length="295" mass="32089">MTQQILRNQEHTSEQKTRGDRRGRPSAPIGVFDSGAGGLTILADLRKQLPHEHFVFFGDTLNNPYGPRTDAEVRELAQLATRFLLEQDVKMIVVACNTASQAALETLRMAFPQLPFVGVVPAVKPAARLSQKRRIGVVATNSSVKAAYLQNLIATHAAGVEVAVAACPELVTLVEQGRIEGPEVDVILRQSLRPVLGKDIDVLVLGCTHFPALRLAIEKIVGENVQVIDSGSAIARRTQWVLETEELLRPAEQEERGTVQLWSSGDATAFQRTASVILGYPVTVTQAKNYPQVSG</sequence>
<dbReference type="GO" id="GO:0071555">
    <property type="term" value="P:cell wall organization"/>
    <property type="evidence" value="ECO:0007669"/>
    <property type="project" value="UniProtKB-KW"/>
</dbReference>
<evidence type="ECO:0000256" key="7">
    <source>
        <dbReference type="HAMAP-Rule" id="MF_00258"/>
    </source>
</evidence>
<comment type="pathway">
    <text evidence="7">Cell wall biogenesis; peptidoglycan biosynthesis.</text>
</comment>
<dbReference type="GO" id="GO:0008360">
    <property type="term" value="P:regulation of cell shape"/>
    <property type="evidence" value="ECO:0007669"/>
    <property type="project" value="UniProtKB-KW"/>
</dbReference>
<comment type="function">
    <text evidence="7">Provides the (R)-glutamate required for cell wall biosynthesis.</text>
</comment>
<comment type="similarity">
    <text evidence="7">Belongs to the aspartate/glutamate racemases family.</text>
</comment>
<proteinExistence type="inferred from homology"/>
<reference evidence="9" key="1">
    <citation type="submission" date="2018-12" db="EMBL/GenBank/DDBJ databases">
        <title>Novel natural products biosynthetic potential of the class Ktedonobacteria.</title>
        <authorList>
            <person name="Zheng Y."/>
            <person name="Saitou A."/>
            <person name="Wang C.M."/>
            <person name="Toyoda A."/>
            <person name="Minakuchi Y."/>
            <person name="Sekiguchi Y."/>
            <person name="Ueda K."/>
            <person name="Takano H."/>
            <person name="Sakai Y."/>
            <person name="Yokota A."/>
            <person name="Yabe S."/>
        </authorList>
    </citation>
    <scope>NUCLEOTIDE SEQUENCE</scope>
    <source>
        <strain evidence="9">COM3</strain>
    </source>
</reference>
<evidence type="ECO:0000256" key="2">
    <source>
        <dbReference type="ARBA" id="ARBA00013090"/>
    </source>
</evidence>
<dbReference type="NCBIfam" id="TIGR00067">
    <property type="entry name" value="glut_race"/>
    <property type="match status" value="1"/>
</dbReference>
<feature type="compositionally biased region" description="Basic and acidic residues" evidence="8">
    <location>
        <begin position="8"/>
        <end position="23"/>
    </location>
</feature>
<dbReference type="SUPFAM" id="SSF53681">
    <property type="entry name" value="Aspartate/glutamate racemase"/>
    <property type="match status" value="2"/>
</dbReference>
<dbReference type="InterPro" id="IPR033134">
    <property type="entry name" value="Asp/Glu_racemase_AS_2"/>
</dbReference>
<dbReference type="InterPro" id="IPR015942">
    <property type="entry name" value="Asp/Glu/hydantoin_racemase"/>
</dbReference>
<dbReference type="GO" id="GO:0009252">
    <property type="term" value="P:peptidoglycan biosynthetic process"/>
    <property type="evidence" value="ECO:0007669"/>
    <property type="project" value="UniProtKB-UniRule"/>
</dbReference>
<dbReference type="FunFam" id="3.40.50.1860:FF:000001">
    <property type="entry name" value="Glutamate racemase"/>
    <property type="match status" value="1"/>
</dbReference>
<dbReference type="PANTHER" id="PTHR21198:SF2">
    <property type="entry name" value="GLUTAMATE RACEMASE"/>
    <property type="match status" value="1"/>
</dbReference>
<dbReference type="InterPro" id="IPR001920">
    <property type="entry name" value="Asp/Glu_race"/>
</dbReference>
<dbReference type="InterPro" id="IPR004391">
    <property type="entry name" value="Glu_race"/>
</dbReference>
<evidence type="ECO:0000313" key="9">
    <source>
        <dbReference type="EMBL" id="BBH89242.1"/>
    </source>
</evidence>
<dbReference type="GO" id="GO:0008881">
    <property type="term" value="F:glutamate racemase activity"/>
    <property type="evidence" value="ECO:0007669"/>
    <property type="project" value="UniProtKB-UniRule"/>
</dbReference>
<dbReference type="PROSITE" id="PS00924">
    <property type="entry name" value="ASP_GLU_RACEMASE_2"/>
    <property type="match status" value="1"/>
</dbReference>
<dbReference type="HAMAP" id="MF_00258">
    <property type="entry name" value="Glu_racemase"/>
    <property type="match status" value="1"/>
</dbReference>
<feature type="region of interest" description="Disordered" evidence="8">
    <location>
        <begin position="1"/>
        <end position="30"/>
    </location>
</feature>
<keyword evidence="4 7" id="KW-0573">Peptidoglycan synthesis</keyword>
<dbReference type="Gene3D" id="3.40.50.1860">
    <property type="match status" value="2"/>
</dbReference>
<feature type="binding site" evidence="7">
    <location>
        <begin position="65"/>
        <end position="66"/>
    </location>
    <ligand>
        <name>substrate</name>
    </ligand>
</feature>
<gene>
    <name evidence="9" type="primary">murI_2</name>
    <name evidence="7" type="synonym">murI</name>
    <name evidence="9" type="ORF">KTC_39930</name>
</gene>
<accession>A0A455SQN9</accession>
<dbReference type="PANTHER" id="PTHR21198">
    <property type="entry name" value="GLUTAMATE RACEMASE"/>
    <property type="match status" value="1"/>
</dbReference>
<dbReference type="AlphaFoldDB" id="A0A455SQN9"/>
<name>A0A455SQN9_9CHLR</name>
<keyword evidence="3 7" id="KW-0133">Cell shape</keyword>
<feature type="binding site" evidence="7">
    <location>
        <begin position="208"/>
        <end position="209"/>
    </location>
    <ligand>
        <name>substrate</name>
    </ligand>
</feature>
<dbReference type="EC" id="5.1.1.3" evidence="2 7"/>
<feature type="active site" description="Proton donor/acceptor" evidence="7">
    <location>
        <position position="207"/>
    </location>
</feature>
<keyword evidence="6 7" id="KW-0961">Cell wall biogenesis/degradation</keyword>
<evidence type="ECO:0000256" key="8">
    <source>
        <dbReference type="SAM" id="MobiDB-lite"/>
    </source>
</evidence>
<protein>
    <recommendedName>
        <fullName evidence="2 7">Glutamate racemase</fullName>
        <ecNumber evidence="2 7">5.1.1.3</ecNumber>
    </recommendedName>
</protein>
<keyword evidence="5 7" id="KW-0413">Isomerase</keyword>
<organism evidence="9">
    <name type="scientific">Thermosporothrix sp. COM3</name>
    <dbReference type="NCBI Taxonomy" id="2490863"/>
    <lineage>
        <taxon>Bacteria</taxon>
        <taxon>Bacillati</taxon>
        <taxon>Chloroflexota</taxon>
        <taxon>Ktedonobacteria</taxon>
        <taxon>Ktedonobacterales</taxon>
        <taxon>Thermosporotrichaceae</taxon>
        <taxon>Thermosporothrix</taxon>
    </lineage>
</organism>
<evidence type="ECO:0000256" key="4">
    <source>
        <dbReference type="ARBA" id="ARBA00022984"/>
    </source>
</evidence>
<feature type="binding site" evidence="7">
    <location>
        <begin position="97"/>
        <end position="98"/>
    </location>
    <ligand>
        <name>substrate</name>
    </ligand>
</feature>
<feature type="binding site" evidence="7">
    <location>
        <begin position="33"/>
        <end position="34"/>
    </location>
    <ligand>
        <name>substrate</name>
    </ligand>
</feature>
<evidence type="ECO:0000256" key="1">
    <source>
        <dbReference type="ARBA" id="ARBA00001602"/>
    </source>
</evidence>
<feature type="active site" description="Proton donor/acceptor" evidence="7">
    <location>
        <position position="96"/>
    </location>
</feature>
<dbReference type="Pfam" id="PF01177">
    <property type="entry name" value="Asp_Glu_race"/>
    <property type="match status" value="1"/>
</dbReference>
<dbReference type="UniPathway" id="UPA00219"/>
<evidence type="ECO:0000256" key="6">
    <source>
        <dbReference type="ARBA" id="ARBA00023316"/>
    </source>
</evidence>
<evidence type="ECO:0000256" key="3">
    <source>
        <dbReference type="ARBA" id="ARBA00022960"/>
    </source>
</evidence>